<comment type="caution">
    <text evidence="2">The sequence shown here is derived from an EMBL/GenBank/DDBJ whole genome shotgun (WGS) entry which is preliminary data.</text>
</comment>
<evidence type="ECO:0000256" key="1">
    <source>
        <dbReference type="SAM" id="Phobius"/>
    </source>
</evidence>
<dbReference type="AlphaFoldDB" id="A0A225E5M9"/>
<keyword evidence="1" id="KW-1133">Transmembrane helix</keyword>
<reference evidence="3" key="1">
    <citation type="submission" date="2017-06" db="EMBL/GenBank/DDBJ databases">
        <title>Genome analysis of Fimbriiglobus ruber SP5, the first member of the order Planctomycetales with confirmed chitinolytic capability.</title>
        <authorList>
            <person name="Ravin N.V."/>
            <person name="Rakitin A.L."/>
            <person name="Ivanova A.A."/>
            <person name="Beletsky A.V."/>
            <person name="Kulichevskaya I.S."/>
            <person name="Mardanov A.V."/>
            <person name="Dedysh S.N."/>
        </authorList>
    </citation>
    <scope>NUCLEOTIDE SEQUENCE [LARGE SCALE GENOMIC DNA]</scope>
    <source>
        <strain evidence="3">SP5</strain>
    </source>
</reference>
<keyword evidence="3" id="KW-1185">Reference proteome</keyword>
<dbReference type="OrthoDB" id="9974529at2"/>
<feature type="transmembrane region" description="Helical" evidence="1">
    <location>
        <begin position="40"/>
        <end position="58"/>
    </location>
</feature>
<dbReference type="Proteomes" id="UP000214646">
    <property type="component" value="Unassembled WGS sequence"/>
</dbReference>
<proteinExistence type="predicted"/>
<protein>
    <submittedName>
        <fullName evidence="2">Uncharacterized protein</fullName>
    </submittedName>
</protein>
<evidence type="ECO:0000313" key="3">
    <source>
        <dbReference type="Proteomes" id="UP000214646"/>
    </source>
</evidence>
<name>A0A225E5M9_9BACT</name>
<gene>
    <name evidence="2" type="ORF">FRUB_01747</name>
</gene>
<keyword evidence="1" id="KW-0472">Membrane</keyword>
<evidence type="ECO:0000313" key="2">
    <source>
        <dbReference type="EMBL" id="OWK45416.1"/>
    </source>
</evidence>
<dbReference type="EMBL" id="NIDE01000002">
    <property type="protein sequence ID" value="OWK45416.1"/>
    <property type="molecule type" value="Genomic_DNA"/>
</dbReference>
<feature type="transmembrane region" description="Helical" evidence="1">
    <location>
        <begin position="9"/>
        <end position="34"/>
    </location>
</feature>
<sequence>MSEPNRDGWLVAIGLAYPVAAFGALLGCGGQMGLLAFHPLTVPLPAVLLAAIVIGLWSNGVRFRWWAVALLVAWLCVVVYAQWWVYAEAAAGV</sequence>
<feature type="transmembrane region" description="Helical" evidence="1">
    <location>
        <begin position="65"/>
        <end position="86"/>
    </location>
</feature>
<dbReference type="RefSeq" id="WP_088253152.1">
    <property type="nucleotide sequence ID" value="NZ_NIDE01000002.1"/>
</dbReference>
<dbReference type="PROSITE" id="PS51257">
    <property type="entry name" value="PROKAR_LIPOPROTEIN"/>
    <property type="match status" value="1"/>
</dbReference>
<keyword evidence="1" id="KW-0812">Transmembrane</keyword>
<accession>A0A225E5M9</accession>
<organism evidence="2 3">
    <name type="scientific">Fimbriiglobus ruber</name>
    <dbReference type="NCBI Taxonomy" id="1908690"/>
    <lineage>
        <taxon>Bacteria</taxon>
        <taxon>Pseudomonadati</taxon>
        <taxon>Planctomycetota</taxon>
        <taxon>Planctomycetia</taxon>
        <taxon>Gemmatales</taxon>
        <taxon>Gemmataceae</taxon>
        <taxon>Fimbriiglobus</taxon>
    </lineage>
</organism>